<accession>A0A5B8UP11</accession>
<gene>
    <name evidence="1" type="ORF">FSB75_20575</name>
</gene>
<evidence type="ECO:0000313" key="2">
    <source>
        <dbReference type="Proteomes" id="UP000321204"/>
    </source>
</evidence>
<dbReference type="EMBL" id="CP042433">
    <property type="protein sequence ID" value="QEC58196.1"/>
    <property type="molecule type" value="Genomic_DNA"/>
</dbReference>
<proteinExistence type="predicted"/>
<dbReference type="KEGG" id="fgg:FSB75_20575"/>
<reference evidence="1 2" key="1">
    <citation type="journal article" date="2015" name="Int. J. Syst. Evol. Microbiol.">
        <title>Flavisolibacter ginsenosidimutans sp. nov., with ginsenoside-converting activity isolated from soil used for cultivating ginseng.</title>
        <authorList>
            <person name="Zhao Y."/>
            <person name="Liu Q."/>
            <person name="Kang M.S."/>
            <person name="Jin F."/>
            <person name="Yu H."/>
            <person name="Im W.T."/>
        </authorList>
    </citation>
    <scope>NUCLEOTIDE SEQUENCE [LARGE SCALE GENOMIC DNA]</scope>
    <source>
        <strain evidence="1 2">Gsoil 636</strain>
    </source>
</reference>
<dbReference type="OrthoDB" id="9944606at2"/>
<organism evidence="1 2">
    <name type="scientific">Flavisolibacter ginsenosidimutans</name>
    <dbReference type="NCBI Taxonomy" id="661481"/>
    <lineage>
        <taxon>Bacteria</taxon>
        <taxon>Pseudomonadati</taxon>
        <taxon>Bacteroidota</taxon>
        <taxon>Chitinophagia</taxon>
        <taxon>Chitinophagales</taxon>
        <taxon>Chitinophagaceae</taxon>
        <taxon>Flavisolibacter</taxon>
    </lineage>
</organism>
<name>A0A5B8UP11_9BACT</name>
<dbReference type="Proteomes" id="UP000321204">
    <property type="component" value="Chromosome"/>
</dbReference>
<dbReference type="RefSeq" id="WP_146791304.1">
    <property type="nucleotide sequence ID" value="NZ_BAABIO010000003.1"/>
</dbReference>
<protein>
    <submittedName>
        <fullName evidence="1">Uncharacterized protein</fullName>
    </submittedName>
</protein>
<sequence length="101" mass="12013">MNKTTVSQALLQLLVRVYNQSIQSYYFFPDVIICGHHRLERGDFEFLLKEGYIVPYHTDSFGKLYRLTKKAEEALHTQLRVRKYRSQKAKEVAEQADFSFY</sequence>
<dbReference type="AlphaFoldDB" id="A0A5B8UP11"/>
<evidence type="ECO:0000313" key="1">
    <source>
        <dbReference type="EMBL" id="QEC58196.1"/>
    </source>
</evidence>
<keyword evidence="2" id="KW-1185">Reference proteome</keyword>